<dbReference type="PANTHER" id="PTHR42718:SF9">
    <property type="entry name" value="MAJOR FACILITATOR SUPERFAMILY MULTIDRUG TRANSPORTER MFSC"/>
    <property type="match status" value="1"/>
</dbReference>
<feature type="transmembrane region" description="Helical" evidence="6">
    <location>
        <begin position="308"/>
        <end position="326"/>
    </location>
</feature>
<feature type="transmembrane region" description="Helical" evidence="6">
    <location>
        <begin position="111"/>
        <end position="132"/>
    </location>
</feature>
<feature type="transmembrane region" description="Helical" evidence="6">
    <location>
        <begin position="172"/>
        <end position="192"/>
    </location>
</feature>
<feature type="transmembrane region" description="Helical" evidence="6">
    <location>
        <begin position="144"/>
        <end position="166"/>
    </location>
</feature>
<keyword evidence="4 6" id="KW-1133">Transmembrane helix</keyword>
<feature type="transmembrane region" description="Helical" evidence="6">
    <location>
        <begin position="438"/>
        <end position="460"/>
    </location>
</feature>
<dbReference type="PROSITE" id="PS50850">
    <property type="entry name" value="MFS"/>
    <property type="match status" value="1"/>
</dbReference>
<dbReference type="RefSeq" id="WP_177207386.1">
    <property type="nucleotide sequence ID" value="NZ_FOWF01000007.1"/>
</dbReference>
<feature type="transmembrane region" description="Helical" evidence="6">
    <location>
        <begin position="338"/>
        <end position="356"/>
    </location>
</feature>
<keyword evidence="3 6" id="KW-0812">Transmembrane</keyword>
<evidence type="ECO:0000313" key="9">
    <source>
        <dbReference type="Proteomes" id="UP000198817"/>
    </source>
</evidence>
<dbReference type="CDD" id="cd17321">
    <property type="entry name" value="MFS_MMR_MDR_like"/>
    <property type="match status" value="1"/>
</dbReference>
<feature type="transmembrane region" description="Helical" evidence="6">
    <location>
        <begin position="237"/>
        <end position="254"/>
    </location>
</feature>
<feature type="transmembrane region" description="Helical" evidence="6">
    <location>
        <begin position="274"/>
        <end position="296"/>
    </location>
</feature>
<feature type="transmembrane region" description="Helical" evidence="6">
    <location>
        <begin position="20"/>
        <end position="40"/>
    </location>
</feature>
<evidence type="ECO:0000259" key="7">
    <source>
        <dbReference type="PROSITE" id="PS50850"/>
    </source>
</evidence>
<evidence type="ECO:0000256" key="1">
    <source>
        <dbReference type="ARBA" id="ARBA00004651"/>
    </source>
</evidence>
<dbReference type="InterPro" id="IPR011701">
    <property type="entry name" value="MFS"/>
</dbReference>
<feature type="transmembrane region" description="Helical" evidence="6">
    <location>
        <begin position="52"/>
        <end position="74"/>
    </location>
</feature>
<evidence type="ECO:0000256" key="6">
    <source>
        <dbReference type="SAM" id="Phobius"/>
    </source>
</evidence>
<dbReference type="Proteomes" id="UP000198817">
    <property type="component" value="Unassembled WGS sequence"/>
</dbReference>
<evidence type="ECO:0000256" key="4">
    <source>
        <dbReference type="ARBA" id="ARBA00022989"/>
    </source>
</evidence>
<dbReference type="InterPro" id="IPR036259">
    <property type="entry name" value="MFS_trans_sf"/>
</dbReference>
<evidence type="ECO:0000256" key="2">
    <source>
        <dbReference type="ARBA" id="ARBA00022448"/>
    </source>
</evidence>
<keyword evidence="5 6" id="KW-0472">Membrane</keyword>
<feature type="transmembrane region" description="Helical" evidence="6">
    <location>
        <begin position="213"/>
        <end position="231"/>
    </location>
</feature>
<dbReference type="SUPFAM" id="SSF103473">
    <property type="entry name" value="MFS general substrate transporter"/>
    <property type="match status" value="1"/>
</dbReference>
<dbReference type="AlphaFoldDB" id="A0A1I7GC57"/>
<comment type="subcellular location">
    <subcellularLocation>
        <location evidence="1">Cell membrane</location>
        <topology evidence="1">Multi-pass membrane protein</topology>
    </subcellularLocation>
</comment>
<organism evidence="8 9">
    <name type="scientific">Eubacterium pyruvativorans</name>
    <dbReference type="NCBI Taxonomy" id="155865"/>
    <lineage>
        <taxon>Bacteria</taxon>
        <taxon>Bacillati</taxon>
        <taxon>Bacillota</taxon>
        <taxon>Clostridia</taxon>
        <taxon>Eubacteriales</taxon>
        <taxon>Eubacteriaceae</taxon>
        <taxon>Eubacterium</taxon>
    </lineage>
</organism>
<dbReference type="Pfam" id="PF07690">
    <property type="entry name" value="MFS_1"/>
    <property type="match status" value="1"/>
</dbReference>
<dbReference type="PANTHER" id="PTHR42718">
    <property type="entry name" value="MAJOR FACILITATOR SUPERFAMILY MULTIDRUG TRANSPORTER MFSC"/>
    <property type="match status" value="1"/>
</dbReference>
<name>A0A1I7GC57_9FIRM</name>
<protein>
    <submittedName>
        <fullName evidence="8">Predicted arabinose efflux permease, MFS family</fullName>
    </submittedName>
</protein>
<sequence>MYHYRKSEAPGRPPKERKAALRMTMTTAFITTFMGSALNLSVPAMETEFRVSAATVGWVVTAFTLSVAALSVPMGKIADSTGRRRVLLLGIGSFALFSLCCAFSGSIRTVILFRVLQGVSASMIFATNNAILLSVFPYTEHGRVLGLSVAATYTGLSAGPVIGGFLNGTFGWRSIFLVTCGISLVALAFAFAGAPKRSAGTARKGISDVPGNILYIAMITAILYGMSSLSVSPRGKWILGTGILLMLLFGFRETRTEDPVIRMSMFSRDAGFTLSNLAALLNYAATFAISYLVSIYLQVVMGYSSRTAGLILIFMPLVQAAFSPLMGRLSDRIPPYKLATGGMILCVAGLALFSRLGMKTPLWYVIMTLILVGFGFALFSSPNTNAILRSVSDAEYSVANSILSTMRTAGQGAAMAIVTIVVGLNLGNAALTETTPRLLVLTLHRCFLIFIVLSVIGVFFSMKRGGAARDPHTETMEGGEPWTE</sequence>
<dbReference type="EMBL" id="FPBT01000006">
    <property type="protein sequence ID" value="SFU46023.1"/>
    <property type="molecule type" value="Genomic_DNA"/>
</dbReference>
<feature type="transmembrane region" description="Helical" evidence="6">
    <location>
        <begin position="86"/>
        <end position="105"/>
    </location>
</feature>
<dbReference type="STRING" id="155865.SAMN05216515_10710"/>
<proteinExistence type="predicted"/>
<dbReference type="Gene3D" id="1.20.1720.10">
    <property type="entry name" value="Multidrug resistance protein D"/>
    <property type="match status" value="1"/>
</dbReference>
<keyword evidence="9" id="KW-1185">Reference proteome</keyword>
<feature type="transmembrane region" description="Helical" evidence="6">
    <location>
        <begin position="413"/>
        <end position="432"/>
    </location>
</feature>
<dbReference type="GO" id="GO:0005886">
    <property type="term" value="C:plasma membrane"/>
    <property type="evidence" value="ECO:0007669"/>
    <property type="project" value="UniProtKB-SubCell"/>
</dbReference>
<feature type="domain" description="Major facilitator superfamily (MFS) profile" evidence="7">
    <location>
        <begin position="20"/>
        <end position="469"/>
    </location>
</feature>
<dbReference type="GO" id="GO:0022857">
    <property type="term" value="F:transmembrane transporter activity"/>
    <property type="evidence" value="ECO:0007669"/>
    <property type="project" value="InterPro"/>
</dbReference>
<accession>A0A1I7GC57</accession>
<gene>
    <name evidence="8" type="ORF">SAMN05216508_10610</name>
</gene>
<keyword evidence="2" id="KW-0813">Transport</keyword>
<evidence type="ECO:0000313" key="8">
    <source>
        <dbReference type="EMBL" id="SFU46023.1"/>
    </source>
</evidence>
<dbReference type="InterPro" id="IPR020846">
    <property type="entry name" value="MFS_dom"/>
</dbReference>
<dbReference type="Gene3D" id="1.20.1250.20">
    <property type="entry name" value="MFS general substrate transporter like domains"/>
    <property type="match status" value="1"/>
</dbReference>
<reference evidence="8 9" key="1">
    <citation type="submission" date="2016-10" db="EMBL/GenBank/DDBJ databases">
        <authorList>
            <person name="de Groot N.N."/>
        </authorList>
    </citation>
    <scope>NUCLEOTIDE SEQUENCE [LARGE SCALE GENOMIC DNA]</scope>
    <source>
        <strain evidence="8 9">KHGC13</strain>
    </source>
</reference>
<evidence type="ECO:0000256" key="3">
    <source>
        <dbReference type="ARBA" id="ARBA00022692"/>
    </source>
</evidence>
<feature type="transmembrane region" description="Helical" evidence="6">
    <location>
        <begin position="362"/>
        <end position="379"/>
    </location>
</feature>
<evidence type="ECO:0000256" key="5">
    <source>
        <dbReference type="ARBA" id="ARBA00023136"/>
    </source>
</evidence>